<dbReference type="Proteomes" id="UP000765509">
    <property type="component" value="Unassembled WGS sequence"/>
</dbReference>
<accession>A0A9Q3GYV2</accession>
<evidence type="ECO:0008006" key="4">
    <source>
        <dbReference type="Google" id="ProtNLM"/>
    </source>
</evidence>
<keyword evidence="3" id="KW-1185">Reference proteome</keyword>
<dbReference type="OrthoDB" id="9972196at2759"/>
<evidence type="ECO:0000313" key="3">
    <source>
        <dbReference type="Proteomes" id="UP000765509"/>
    </source>
</evidence>
<sequence>MFSLSEGNLIWLNSSDEKFFKLLTIFLLALSMRHAMWALSSLLVLTSASLASKSVKKTQKSPLKRAIFQARNTNLTNTIGTQGSKTFQFIVGGDSKTVKLFEFDSSKKTLKQKASSDSLGPSATWLDFDPTHKFILSASVSKFQNVNNSGGVFSARFAADGSLTKISSSSTPDTPVSVQSSKDGKHVFVACYNGGALATYNMDLDGKLSTAIQNFRFTGSGPDKERQATASAHQARLDSTGRLLLVPDLGSDRVHSFSVSASGRLSQNPDVEVKPGCGPRHLSFDPDSTNSVRFYLLCELSSDIFFMEIANPQEKARIKQTLTALPKGANASTFNAAEILITPDKKFLYITNRVKDPQGKIQDNKLGVFRRAEKSGELKLIDFFPAGGKGPRHFAFSPDRDASFVLVANRDSELITIHSRDVNTGALKEVASTKVEAPTVILVTS</sequence>
<dbReference type="AlphaFoldDB" id="A0A9Q3GYV2"/>
<evidence type="ECO:0000313" key="2">
    <source>
        <dbReference type="EMBL" id="MBW0484587.1"/>
    </source>
</evidence>
<dbReference type="SUPFAM" id="SSF51004">
    <property type="entry name" value="C-terminal (heme d1) domain of cytochrome cd1-nitrite reductase"/>
    <property type="match status" value="1"/>
</dbReference>
<reference evidence="2" key="1">
    <citation type="submission" date="2021-03" db="EMBL/GenBank/DDBJ databases">
        <title>Draft genome sequence of rust myrtle Austropuccinia psidii MF-1, a brazilian biotype.</title>
        <authorList>
            <person name="Quecine M.C."/>
            <person name="Pachon D.M.R."/>
            <person name="Bonatelli M.L."/>
            <person name="Correr F.H."/>
            <person name="Franceschini L.M."/>
            <person name="Leite T.F."/>
            <person name="Margarido G.R.A."/>
            <person name="Almeida C.A."/>
            <person name="Ferrarezi J.A."/>
            <person name="Labate C.A."/>
        </authorList>
    </citation>
    <scope>NUCLEOTIDE SEQUENCE</scope>
    <source>
        <strain evidence="2">MF-1</strain>
    </source>
</reference>
<comment type="caution">
    <text evidence="2">The sequence shown here is derived from an EMBL/GenBank/DDBJ whole genome shotgun (WGS) entry which is preliminary data.</text>
</comment>
<gene>
    <name evidence="2" type="ORF">O181_024302</name>
</gene>
<name>A0A9Q3GYV2_9BASI</name>
<comment type="similarity">
    <text evidence="1">Belongs to the cycloisomerase 2 family.</text>
</comment>
<protein>
    <recommendedName>
        <fullName evidence="4">6-phosphogluconolactonase</fullName>
    </recommendedName>
</protein>
<dbReference type="InterPro" id="IPR019405">
    <property type="entry name" value="Lactonase_7-beta_prop"/>
</dbReference>
<dbReference type="PANTHER" id="PTHR30344">
    <property type="entry name" value="6-PHOSPHOGLUCONOLACTONASE-RELATED"/>
    <property type="match status" value="1"/>
</dbReference>
<dbReference type="InterPro" id="IPR015943">
    <property type="entry name" value="WD40/YVTN_repeat-like_dom_sf"/>
</dbReference>
<dbReference type="PANTHER" id="PTHR30344:SF1">
    <property type="entry name" value="6-PHOSPHOGLUCONOLACTONASE"/>
    <property type="match status" value="1"/>
</dbReference>
<proteinExistence type="inferred from homology"/>
<evidence type="ECO:0000256" key="1">
    <source>
        <dbReference type="ARBA" id="ARBA00005564"/>
    </source>
</evidence>
<dbReference type="Pfam" id="PF10282">
    <property type="entry name" value="Lactonase"/>
    <property type="match status" value="1"/>
</dbReference>
<dbReference type="InterPro" id="IPR050282">
    <property type="entry name" value="Cycloisomerase_2"/>
</dbReference>
<organism evidence="2 3">
    <name type="scientific">Austropuccinia psidii MF-1</name>
    <dbReference type="NCBI Taxonomy" id="1389203"/>
    <lineage>
        <taxon>Eukaryota</taxon>
        <taxon>Fungi</taxon>
        <taxon>Dikarya</taxon>
        <taxon>Basidiomycota</taxon>
        <taxon>Pucciniomycotina</taxon>
        <taxon>Pucciniomycetes</taxon>
        <taxon>Pucciniales</taxon>
        <taxon>Sphaerophragmiaceae</taxon>
        <taxon>Austropuccinia</taxon>
    </lineage>
</organism>
<dbReference type="InterPro" id="IPR011048">
    <property type="entry name" value="Haem_d1_sf"/>
</dbReference>
<dbReference type="GO" id="GO:0017057">
    <property type="term" value="F:6-phosphogluconolactonase activity"/>
    <property type="evidence" value="ECO:0007669"/>
    <property type="project" value="TreeGrafter"/>
</dbReference>
<dbReference type="EMBL" id="AVOT02007749">
    <property type="protein sequence ID" value="MBW0484587.1"/>
    <property type="molecule type" value="Genomic_DNA"/>
</dbReference>
<dbReference type="Gene3D" id="2.130.10.10">
    <property type="entry name" value="YVTN repeat-like/Quinoprotein amine dehydrogenase"/>
    <property type="match status" value="1"/>
</dbReference>